<dbReference type="EMBL" id="CP141261">
    <property type="protein sequence ID" value="WRL67375.1"/>
    <property type="molecule type" value="Genomic_DNA"/>
</dbReference>
<protein>
    <submittedName>
        <fullName evidence="2">Uncharacterized protein</fullName>
    </submittedName>
</protein>
<name>A0ABZ1BCX8_9ACTN</name>
<accession>A0ABZ1BCX8</accession>
<proteinExistence type="predicted"/>
<feature type="compositionally biased region" description="Polar residues" evidence="1">
    <location>
        <begin position="79"/>
        <end position="91"/>
    </location>
</feature>
<evidence type="ECO:0000256" key="1">
    <source>
        <dbReference type="SAM" id="MobiDB-lite"/>
    </source>
</evidence>
<gene>
    <name evidence="2" type="ORF">U6N30_12915</name>
</gene>
<evidence type="ECO:0000313" key="3">
    <source>
        <dbReference type="Proteomes" id="UP001324287"/>
    </source>
</evidence>
<keyword evidence="3" id="KW-1185">Reference proteome</keyword>
<feature type="compositionally biased region" description="Acidic residues" evidence="1">
    <location>
        <begin position="1"/>
        <end position="11"/>
    </location>
</feature>
<evidence type="ECO:0000313" key="2">
    <source>
        <dbReference type="EMBL" id="WRL67375.1"/>
    </source>
</evidence>
<reference evidence="2 3" key="1">
    <citation type="submission" date="2023-12" db="EMBL/GenBank/DDBJ databases">
        <title>Blastococcus brunescens sp. nov., an actonobacterium isolated from sandstone collected in sahara desert.</title>
        <authorList>
            <person name="Gtari M."/>
            <person name="Ghodhbane F."/>
        </authorList>
    </citation>
    <scope>NUCLEOTIDE SEQUENCE [LARGE SCALE GENOMIC DNA]</scope>
    <source>
        <strain evidence="2 3">BMG 8361</strain>
    </source>
</reference>
<feature type="compositionally biased region" description="Low complexity" evidence="1">
    <location>
        <begin position="64"/>
        <end position="75"/>
    </location>
</feature>
<feature type="region of interest" description="Disordered" evidence="1">
    <location>
        <begin position="1"/>
        <end position="24"/>
    </location>
</feature>
<organism evidence="2 3">
    <name type="scientific">Blastococcus brunescens</name>
    <dbReference type="NCBI Taxonomy" id="1564165"/>
    <lineage>
        <taxon>Bacteria</taxon>
        <taxon>Bacillati</taxon>
        <taxon>Actinomycetota</taxon>
        <taxon>Actinomycetes</taxon>
        <taxon>Geodermatophilales</taxon>
        <taxon>Geodermatophilaceae</taxon>
        <taxon>Blastococcus</taxon>
    </lineage>
</organism>
<dbReference type="RefSeq" id="WP_324278682.1">
    <property type="nucleotide sequence ID" value="NZ_CP141261.1"/>
</dbReference>
<dbReference type="Proteomes" id="UP001324287">
    <property type="component" value="Chromosome"/>
</dbReference>
<feature type="region of interest" description="Disordered" evidence="1">
    <location>
        <begin position="38"/>
        <end position="102"/>
    </location>
</feature>
<sequence>MLAGGDGEDAVDQAGTQPRSQPGALRIAEARQVQRCDGQLDPRVGGVDALPPGPEDRENRQLNAAAGTTTVAVTGRSPEASSIPGTCTVSPSRRGAHDRIPGPRGAAVFGVVPLLLEFAVTRAPAPGTDVAAAR</sequence>